<dbReference type="Pfam" id="PF04860">
    <property type="entry name" value="Phage_portal"/>
    <property type="match status" value="1"/>
</dbReference>
<sequence length="410" mass="45894">MAISDRIKRAWSAFRLEGRSPADLGGSATSGRTSYIFPSGVSKDGIVAKLYNQIALDVAGVSFKHVYVNESGSYVSDKDSRLAERLSLYANIDQTWERLVQELVWTMFEQGAAALVAVDTSADPLTTDSYDIDSLRVGRVTQWYPRYVEVDVYDDREGRRRRVILPKEVVAIVNNPLYEVMNKPNSDLQRLINKLSILDAIDKQSGSGKLDVLIQLPYVVNSELRSKRARARQIELEQQMDNSKYGFAFLDPGGQVIQLNRASTNNLMDQVTWLTNQVYSSLGVGEEVFNGKATELQMLTYYNRTVNPILDEIVKAMTGTFLGRTARSQGQRVAWFRDPFRLVPMGQLGDLAQALTSAEIMSSNEVRDKIGLIMSNDPRADELVNANINNQSSSDRPSVARPYADPREES</sequence>
<protein>
    <submittedName>
        <fullName evidence="5">Portal protein</fullName>
    </submittedName>
</protein>
<evidence type="ECO:0000313" key="5">
    <source>
        <dbReference type="EMBL" id="DAD93057.1"/>
    </source>
</evidence>
<keyword evidence="2" id="KW-1162">Viral penetration into host cytoplasm</keyword>
<accession>A0A8S5NEJ2</accession>
<keyword evidence="1" id="KW-1188">Viral release from host cell</keyword>
<feature type="region of interest" description="Disordered" evidence="4">
    <location>
        <begin position="388"/>
        <end position="410"/>
    </location>
</feature>
<organism evidence="5">
    <name type="scientific">Siphoviridae sp. ctHEr2</name>
    <dbReference type="NCBI Taxonomy" id="2826229"/>
    <lineage>
        <taxon>Viruses</taxon>
        <taxon>Duplodnaviria</taxon>
        <taxon>Heunggongvirae</taxon>
        <taxon>Uroviricota</taxon>
        <taxon>Caudoviricetes</taxon>
    </lineage>
</organism>
<evidence type="ECO:0000256" key="3">
    <source>
        <dbReference type="ARBA" id="ARBA00023219"/>
    </source>
</evidence>
<name>A0A8S5NEJ2_9CAUD</name>
<evidence type="ECO:0000256" key="2">
    <source>
        <dbReference type="ARBA" id="ARBA00023009"/>
    </source>
</evidence>
<keyword evidence="2" id="KW-1171">Viral genome ejection through host cell envelope</keyword>
<evidence type="ECO:0000256" key="1">
    <source>
        <dbReference type="ARBA" id="ARBA00022950"/>
    </source>
</evidence>
<reference evidence="5" key="1">
    <citation type="journal article" date="2021" name="Proc. Natl. Acad. Sci. U.S.A.">
        <title>A Catalog of Tens of Thousands of Viruses from Human Metagenomes Reveals Hidden Associations with Chronic Diseases.</title>
        <authorList>
            <person name="Tisza M.J."/>
            <person name="Buck C.B."/>
        </authorList>
    </citation>
    <scope>NUCLEOTIDE SEQUENCE</scope>
    <source>
        <strain evidence="5">CtHEr2</strain>
    </source>
</reference>
<proteinExistence type="predicted"/>
<keyword evidence="3" id="KW-0231">Viral genome packaging</keyword>
<keyword evidence="2" id="KW-1160">Virus entry into host cell</keyword>
<dbReference type="EMBL" id="BK015152">
    <property type="protein sequence ID" value="DAD93057.1"/>
    <property type="molecule type" value="Genomic_DNA"/>
</dbReference>
<dbReference type="InterPro" id="IPR006944">
    <property type="entry name" value="Phage/GTA_portal"/>
</dbReference>
<keyword evidence="1" id="KW-0118">Viral capsid assembly</keyword>
<evidence type="ECO:0000256" key="4">
    <source>
        <dbReference type="SAM" id="MobiDB-lite"/>
    </source>
</evidence>